<evidence type="ECO:0008006" key="4">
    <source>
        <dbReference type="Google" id="ProtNLM"/>
    </source>
</evidence>
<dbReference type="KEGG" id="mtp:Mthe_0127"/>
<dbReference type="OrthoDB" id="31282at2157"/>
<feature type="transmembrane region" description="Helical" evidence="1">
    <location>
        <begin position="331"/>
        <end position="349"/>
    </location>
</feature>
<protein>
    <recommendedName>
        <fullName evidence="4">DUF373 family protein</fullName>
    </recommendedName>
</protein>
<evidence type="ECO:0000313" key="3">
    <source>
        <dbReference type="Proteomes" id="UP000000674"/>
    </source>
</evidence>
<keyword evidence="1" id="KW-1133">Transmembrane helix</keyword>
<feature type="transmembrane region" description="Helical" evidence="1">
    <location>
        <begin position="219"/>
        <end position="244"/>
    </location>
</feature>
<dbReference type="EMBL" id="CP000477">
    <property type="protein sequence ID" value="ABK13927.1"/>
    <property type="molecule type" value="Genomic_DNA"/>
</dbReference>
<keyword evidence="1" id="KW-0472">Membrane</keyword>
<keyword evidence="3" id="KW-1185">Reference proteome</keyword>
<dbReference type="AlphaFoldDB" id="A0B5F3"/>
<dbReference type="Pfam" id="PF04123">
    <property type="entry name" value="DUF373"/>
    <property type="match status" value="1"/>
</dbReference>
<proteinExistence type="predicted"/>
<dbReference type="PANTHER" id="PTHR38815:SF1">
    <property type="entry name" value="DUF373 FAMILY PROTEIN"/>
    <property type="match status" value="1"/>
</dbReference>
<name>A0B5F3_METTP</name>
<keyword evidence="1" id="KW-0812">Transmembrane</keyword>
<feature type="transmembrane region" description="Helical" evidence="1">
    <location>
        <begin position="250"/>
        <end position="278"/>
    </location>
</feature>
<feature type="transmembrane region" description="Helical" evidence="1">
    <location>
        <begin position="299"/>
        <end position="319"/>
    </location>
</feature>
<evidence type="ECO:0000256" key="1">
    <source>
        <dbReference type="SAM" id="Phobius"/>
    </source>
</evidence>
<dbReference type="RefSeq" id="WP_011695326.1">
    <property type="nucleotide sequence ID" value="NC_008553.1"/>
</dbReference>
<accession>A0B5F3</accession>
<feature type="transmembrane region" description="Helical" evidence="1">
    <location>
        <begin position="153"/>
        <end position="174"/>
    </location>
</feature>
<dbReference type="GeneID" id="4462301"/>
<organism evidence="2 3">
    <name type="scientific">Methanothrix thermoacetophila (strain DSM 6194 / JCM 14653 / NBRC 101360 / PT)</name>
    <name type="common">Methanosaeta thermophila</name>
    <dbReference type="NCBI Taxonomy" id="349307"/>
    <lineage>
        <taxon>Archaea</taxon>
        <taxon>Methanobacteriati</taxon>
        <taxon>Methanobacteriota</taxon>
        <taxon>Stenosarchaea group</taxon>
        <taxon>Methanomicrobia</taxon>
        <taxon>Methanotrichales</taxon>
        <taxon>Methanotrichaceae</taxon>
        <taxon>Methanothrix</taxon>
    </lineage>
</organism>
<dbReference type="InterPro" id="IPR007254">
    <property type="entry name" value="DUF373"/>
</dbReference>
<evidence type="ECO:0000313" key="2">
    <source>
        <dbReference type="EMBL" id="ABK13927.1"/>
    </source>
</evidence>
<sequence length="374" mass="41154">MDVLVLCIDRDDDLGRKAGIKSPVVGREENLNAALTLGLADPEESDTNTIFGGLKIYDELAAERSVEIATITGDEKVGLSADRKLAEQLEQLIERLDPKSVIVVSDGAEDEAILPIIQSRIKVDGVRRILVKQNPSIESTYYLLKQVFTDPKISHTIFIPPGLALLMFSIFYLLNYPNGAIIAITGSVGLYLLFRGLGLDDFLDETKKTLRGSLYAGKISFVTYILAGMLIIIATIQGIANVWYSYKGPIWYGYLTLLMLFINASVWWYVAAGICANVGKLIDMHLEGIKDPRTYSYPFFLFATGLIFWGASIVILANFTQDFSMSPLSSIQYFAVCAMGAMATALLGIKLKSYIAKRNGAGRELLKEGVQTKC</sequence>
<reference evidence="2 3" key="1">
    <citation type="submission" date="2006-10" db="EMBL/GenBank/DDBJ databases">
        <title>Complete sequence of Methanosaeta thermophila PT.</title>
        <authorList>
            <consortium name="US DOE Joint Genome Institute"/>
            <person name="Copeland A."/>
            <person name="Lucas S."/>
            <person name="Lapidus A."/>
            <person name="Barry K."/>
            <person name="Detter J.C."/>
            <person name="Glavina del Rio T."/>
            <person name="Hammon N."/>
            <person name="Israni S."/>
            <person name="Pitluck S."/>
            <person name="Chain P."/>
            <person name="Malfatti S."/>
            <person name="Shin M."/>
            <person name="Vergez L."/>
            <person name="Schmutz J."/>
            <person name="Larimer F."/>
            <person name="Land M."/>
            <person name="Hauser L."/>
            <person name="Kyrpides N."/>
            <person name="Kim E."/>
            <person name="Smith K.S."/>
            <person name="Ingram-Smith C."/>
            <person name="Richardson P."/>
        </authorList>
    </citation>
    <scope>NUCLEOTIDE SEQUENCE [LARGE SCALE GENOMIC DNA]</scope>
    <source>
        <strain evidence="3">DSM 6194 / JCM 14653 / NBRC 101360 / PT</strain>
    </source>
</reference>
<dbReference type="STRING" id="349307.Mthe_0127"/>
<dbReference type="Proteomes" id="UP000000674">
    <property type="component" value="Chromosome"/>
</dbReference>
<dbReference type="HOGENOM" id="CLU_048986_1_0_2"/>
<feature type="transmembrane region" description="Helical" evidence="1">
    <location>
        <begin position="180"/>
        <end position="198"/>
    </location>
</feature>
<gene>
    <name evidence="2" type="ordered locus">Mthe_0127</name>
</gene>
<dbReference type="PANTHER" id="PTHR38815">
    <property type="entry name" value="HYPOTHETICAL MEMBRANE PROTEIN, CONSERVED, DUF373 FAMILY"/>
    <property type="match status" value="1"/>
</dbReference>